<proteinExistence type="predicted"/>
<dbReference type="EMBL" id="ML977634">
    <property type="protein sequence ID" value="KAF1995749.1"/>
    <property type="molecule type" value="Genomic_DNA"/>
</dbReference>
<evidence type="ECO:0000313" key="2">
    <source>
        <dbReference type="Proteomes" id="UP000799779"/>
    </source>
</evidence>
<dbReference type="Proteomes" id="UP000799779">
    <property type="component" value="Unassembled WGS sequence"/>
</dbReference>
<accession>A0A6A5W496</accession>
<organism evidence="1 2">
    <name type="scientific">Amniculicola lignicola CBS 123094</name>
    <dbReference type="NCBI Taxonomy" id="1392246"/>
    <lineage>
        <taxon>Eukaryota</taxon>
        <taxon>Fungi</taxon>
        <taxon>Dikarya</taxon>
        <taxon>Ascomycota</taxon>
        <taxon>Pezizomycotina</taxon>
        <taxon>Dothideomycetes</taxon>
        <taxon>Pleosporomycetidae</taxon>
        <taxon>Pleosporales</taxon>
        <taxon>Amniculicolaceae</taxon>
        <taxon>Amniculicola</taxon>
    </lineage>
</organism>
<gene>
    <name evidence="1" type="ORF">P154DRAFT_335760</name>
</gene>
<evidence type="ECO:0000313" key="1">
    <source>
        <dbReference type="EMBL" id="KAF1995749.1"/>
    </source>
</evidence>
<name>A0A6A5W496_9PLEO</name>
<reference evidence="1" key="1">
    <citation type="journal article" date="2020" name="Stud. Mycol.">
        <title>101 Dothideomycetes genomes: a test case for predicting lifestyles and emergence of pathogens.</title>
        <authorList>
            <person name="Haridas S."/>
            <person name="Albert R."/>
            <person name="Binder M."/>
            <person name="Bloem J."/>
            <person name="Labutti K."/>
            <person name="Salamov A."/>
            <person name="Andreopoulos B."/>
            <person name="Baker S."/>
            <person name="Barry K."/>
            <person name="Bills G."/>
            <person name="Bluhm B."/>
            <person name="Cannon C."/>
            <person name="Castanera R."/>
            <person name="Culley D."/>
            <person name="Daum C."/>
            <person name="Ezra D."/>
            <person name="Gonzalez J."/>
            <person name="Henrissat B."/>
            <person name="Kuo A."/>
            <person name="Liang C."/>
            <person name="Lipzen A."/>
            <person name="Lutzoni F."/>
            <person name="Magnuson J."/>
            <person name="Mondo S."/>
            <person name="Nolan M."/>
            <person name="Ohm R."/>
            <person name="Pangilinan J."/>
            <person name="Park H.-J."/>
            <person name="Ramirez L."/>
            <person name="Alfaro M."/>
            <person name="Sun H."/>
            <person name="Tritt A."/>
            <person name="Yoshinaga Y."/>
            <person name="Zwiers L.-H."/>
            <person name="Turgeon B."/>
            <person name="Goodwin S."/>
            <person name="Spatafora J."/>
            <person name="Crous P."/>
            <person name="Grigoriev I."/>
        </authorList>
    </citation>
    <scope>NUCLEOTIDE SEQUENCE</scope>
    <source>
        <strain evidence="1">CBS 123094</strain>
    </source>
</reference>
<dbReference type="AlphaFoldDB" id="A0A6A5W496"/>
<keyword evidence="2" id="KW-1185">Reference proteome</keyword>
<protein>
    <submittedName>
        <fullName evidence="1">Uncharacterized protein</fullName>
    </submittedName>
</protein>
<sequence>MAASLSELSLPSHAPLRGAWSTSGEINAGRHTVRAGKCDGKQTVRQRDCAFSLGFSRRGSVLQAPRDVVSFGCIREATAAAAAHWLACALPSSPENVPGRCCSLVPCGTRRTHETWGSASSSWLAVLSIRCDRASSRLRPCLPIIYSDIVLPSRGSSCAAAASAPVHWIPLVDDQGSGE</sequence>